<keyword evidence="1 5" id="KW-0479">Metal-binding</keyword>
<evidence type="ECO:0000313" key="10">
    <source>
        <dbReference type="Proteomes" id="UP000285961"/>
    </source>
</evidence>
<dbReference type="Pfam" id="PF21621">
    <property type="entry name" value="MPI_cupin_dom"/>
    <property type="match status" value="1"/>
</dbReference>
<dbReference type="Gene3D" id="2.60.120.10">
    <property type="entry name" value="Jelly Rolls"/>
    <property type="match status" value="2"/>
</dbReference>
<evidence type="ECO:0000256" key="4">
    <source>
        <dbReference type="ARBA" id="ARBA00030762"/>
    </source>
</evidence>
<dbReference type="PIRSF" id="PIRSF036894">
    <property type="entry name" value="PMI_Firm_short"/>
    <property type="match status" value="1"/>
</dbReference>
<dbReference type="GO" id="GO:0005975">
    <property type="term" value="P:carbohydrate metabolic process"/>
    <property type="evidence" value="ECO:0007669"/>
    <property type="project" value="InterPro"/>
</dbReference>
<feature type="domain" description="Phosphomannose isomerase type I catalytic" evidence="7">
    <location>
        <begin position="16"/>
        <end position="119"/>
    </location>
</feature>
<keyword evidence="2 5" id="KW-0862">Zinc</keyword>
<protein>
    <recommendedName>
        <fullName evidence="3">Phosphohexomutase</fullName>
    </recommendedName>
    <alternativeName>
        <fullName evidence="4">Phosphomannose isomerase</fullName>
    </alternativeName>
</protein>
<dbReference type="Pfam" id="PF20511">
    <property type="entry name" value="PMI_typeI_cat"/>
    <property type="match status" value="1"/>
</dbReference>
<evidence type="ECO:0000256" key="1">
    <source>
        <dbReference type="ARBA" id="ARBA00022723"/>
    </source>
</evidence>
<evidence type="ECO:0000256" key="6">
    <source>
        <dbReference type="PIRSR" id="PIRSR036894-2"/>
    </source>
</evidence>
<accession>A0A419F146</accession>
<evidence type="ECO:0000313" key="9">
    <source>
        <dbReference type="EMBL" id="RJP71704.1"/>
    </source>
</evidence>
<evidence type="ECO:0000256" key="2">
    <source>
        <dbReference type="ARBA" id="ARBA00022833"/>
    </source>
</evidence>
<dbReference type="Proteomes" id="UP000285961">
    <property type="component" value="Unassembled WGS sequence"/>
</dbReference>
<reference evidence="9 10" key="1">
    <citation type="journal article" date="2017" name="ISME J.">
        <title>Energy and carbon metabolisms in a deep terrestrial subsurface fluid microbial community.</title>
        <authorList>
            <person name="Momper L."/>
            <person name="Jungbluth S.P."/>
            <person name="Lee M.D."/>
            <person name="Amend J.P."/>
        </authorList>
    </citation>
    <scope>NUCLEOTIDE SEQUENCE [LARGE SCALE GENOMIC DNA]</scope>
    <source>
        <strain evidence="9">SURF_17</strain>
    </source>
</reference>
<sequence>MMRPGKDTLSLYPLLLDPIFKYRIWGGRKLGTALGKKLPPQEPIGESWEVSCRNGDNNVISNGHLAGKTLADVLETDREALLGASLGDSLKFPLLNKFIDANDLLSVQVHPTENLAAKTPGAEAKTEAWYIIHADPGATLIKGLKPGVTPDAFERAIRDNTVPSLLNSFPVETGDMVFVPAGCVHAMGKGLVICEIQQNSDTTYRVYDWGRVDAAGKPRQLHVQQALAAINFKDRSPDKVASIAITEGKNKRTFLAACPYFAMQVLLLEKSTVESTGKRRFESLMVLSGRGAIRTEAKRETSISTGDSILVPACVGSYMIDPSPRCTMLKIFVPDIDTEIVKPLRARGIAEEAIRAVVFE</sequence>
<feature type="binding site" evidence="5">
    <location>
        <position position="127"/>
    </location>
    <ligand>
        <name>Zn(2+)</name>
        <dbReference type="ChEBI" id="CHEBI:29105"/>
    </ligand>
</feature>
<dbReference type="GO" id="GO:0004476">
    <property type="term" value="F:mannose-6-phosphate isomerase activity"/>
    <property type="evidence" value="ECO:0007669"/>
    <property type="project" value="InterPro"/>
</dbReference>
<dbReference type="AlphaFoldDB" id="A0A419F146"/>
<name>A0A419F146_9BACT</name>
<dbReference type="GO" id="GO:0008270">
    <property type="term" value="F:zinc ion binding"/>
    <property type="evidence" value="ECO:0007669"/>
    <property type="project" value="InterPro"/>
</dbReference>
<comment type="caution">
    <text evidence="9">The sequence shown here is derived from an EMBL/GenBank/DDBJ whole genome shotgun (WGS) entry which is preliminary data.</text>
</comment>
<dbReference type="EMBL" id="QZKI01000055">
    <property type="protein sequence ID" value="RJP71704.1"/>
    <property type="molecule type" value="Genomic_DNA"/>
</dbReference>
<feature type="domain" description="Mannose-6-phosphate isomerase cupin" evidence="8">
    <location>
        <begin position="251"/>
        <end position="321"/>
    </location>
</feature>
<dbReference type="InterPro" id="IPR014710">
    <property type="entry name" value="RmlC-like_jellyroll"/>
</dbReference>
<dbReference type="PANTHER" id="PTHR42742:SF3">
    <property type="entry name" value="FRUCTOKINASE"/>
    <property type="match status" value="1"/>
</dbReference>
<dbReference type="InterPro" id="IPR049071">
    <property type="entry name" value="MPI_cupin_dom"/>
</dbReference>
<gene>
    <name evidence="9" type="ORF">C4532_07085</name>
</gene>
<comment type="cofactor">
    <cofactor evidence="5">
        <name>Zn(2+)</name>
        <dbReference type="ChEBI" id="CHEBI:29105"/>
    </cofactor>
    <text evidence="5">Binds 1 zinc ion per subunit.</text>
</comment>
<proteinExistence type="predicted"/>
<dbReference type="SUPFAM" id="SSF51182">
    <property type="entry name" value="RmlC-like cupins"/>
    <property type="match status" value="1"/>
</dbReference>
<feature type="binding site" evidence="5">
    <location>
        <position position="110"/>
    </location>
    <ligand>
        <name>Zn(2+)</name>
        <dbReference type="ChEBI" id="CHEBI:29105"/>
    </ligand>
</feature>
<keyword evidence="9" id="KW-0413">Isomerase</keyword>
<dbReference type="InterPro" id="IPR014628">
    <property type="entry name" value="Man6P_isomerase_Firm_short"/>
</dbReference>
<evidence type="ECO:0000256" key="5">
    <source>
        <dbReference type="PIRSR" id="PIRSR036894-1"/>
    </source>
</evidence>
<feature type="binding site" evidence="5">
    <location>
        <position position="185"/>
    </location>
    <ligand>
        <name>Zn(2+)</name>
        <dbReference type="ChEBI" id="CHEBI:29105"/>
    </ligand>
</feature>
<dbReference type="InterPro" id="IPR011051">
    <property type="entry name" value="RmlC_Cupin_sf"/>
</dbReference>
<dbReference type="InterPro" id="IPR046457">
    <property type="entry name" value="PMI_typeI_cat"/>
</dbReference>
<evidence type="ECO:0000259" key="7">
    <source>
        <dbReference type="Pfam" id="PF20511"/>
    </source>
</evidence>
<dbReference type="CDD" id="cd07010">
    <property type="entry name" value="cupin_PMI_type_I_N_bac"/>
    <property type="match status" value="1"/>
</dbReference>
<evidence type="ECO:0000259" key="8">
    <source>
        <dbReference type="Pfam" id="PF21621"/>
    </source>
</evidence>
<dbReference type="InterPro" id="IPR051804">
    <property type="entry name" value="Carb_Metab_Reg_Kinase/Isom"/>
</dbReference>
<dbReference type="PANTHER" id="PTHR42742">
    <property type="entry name" value="TRANSCRIPTIONAL REPRESSOR MPRA"/>
    <property type="match status" value="1"/>
</dbReference>
<organism evidence="9 10">
    <name type="scientific">Candidatus Abyssobacteria bacterium SURF_17</name>
    <dbReference type="NCBI Taxonomy" id="2093361"/>
    <lineage>
        <taxon>Bacteria</taxon>
        <taxon>Pseudomonadati</taxon>
        <taxon>Candidatus Hydrogenedentota</taxon>
        <taxon>Candidatus Abyssobacteria</taxon>
    </lineage>
</organism>
<feature type="active site" evidence="6">
    <location>
        <position position="205"/>
    </location>
</feature>
<evidence type="ECO:0000256" key="3">
    <source>
        <dbReference type="ARBA" id="ARBA00029741"/>
    </source>
</evidence>